<gene>
    <name evidence="2" type="ORF">Glove_144g73</name>
</gene>
<accession>A0A397IY89</accession>
<dbReference type="Proteomes" id="UP000266861">
    <property type="component" value="Unassembled WGS sequence"/>
</dbReference>
<dbReference type="OrthoDB" id="2108at2759"/>
<organism evidence="2 3">
    <name type="scientific">Diversispora epigaea</name>
    <dbReference type="NCBI Taxonomy" id="1348612"/>
    <lineage>
        <taxon>Eukaryota</taxon>
        <taxon>Fungi</taxon>
        <taxon>Fungi incertae sedis</taxon>
        <taxon>Mucoromycota</taxon>
        <taxon>Glomeromycotina</taxon>
        <taxon>Glomeromycetes</taxon>
        <taxon>Diversisporales</taxon>
        <taxon>Diversisporaceae</taxon>
        <taxon>Diversispora</taxon>
    </lineage>
</organism>
<proteinExistence type="predicted"/>
<comment type="caution">
    <text evidence="2">The sequence shown here is derived from an EMBL/GenBank/DDBJ whole genome shotgun (WGS) entry which is preliminary data.</text>
</comment>
<dbReference type="CDD" id="cd00609">
    <property type="entry name" value="AAT_like"/>
    <property type="match status" value="1"/>
</dbReference>
<reference evidence="2 3" key="1">
    <citation type="submission" date="2018-08" db="EMBL/GenBank/DDBJ databases">
        <title>Genome and evolution of the arbuscular mycorrhizal fungus Diversispora epigaea (formerly Glomus versiforme) and its bacterial endosymbionts.</title>
        <authorList>
            <person name="Sun X."/>
            <person name="Fei Z."/>
            <person name="Harrison M."/>
        </authorList>
    </citation>
    <scope>NUCLEOTIDE SEQUENCE [LARGE SCALE GENOMIC DNA]</scope>
    <source>
        <strain evidence="2 3">IT104</strain>
    </source>
</reference>
<dbReference type="Gene3D" id="3.40.640.10">
    <property type="entry name" value="Type I PLP-dependent aspartate aminotransferase-like (Major domain)"/>
    <property type="match status" value="1"/>
</dbReference>
<dbReference type="Pfam" id="PF00155">
    <property type="entry name" value="Aminotran_1_2"/>
    <property type="match status" value="1"/>
</dbReference>
<feature type="domain" description="Aminotransferase class I/classII large" evidence="1">
    <location>
        <begin position="147"/>
        <end position="379"/>
    </location>
</feature>
<dbReference type="STRING" id="1348612.A0A397IY89"/>
<dbReference type="InterPro" id="IPR004839">
    <property type="entry name" value="Aminotransferase_I/II_large"/>
</dbReference>
<evidence type="ECO:0000259" key="1">
    <source>
        <dbReference type="Pfam" id="PF00155"/>
    </source>
</evidence>
<dbReference type="InterPro" id="IPR015424">
    <property type="entry name" value="PyrdxlP-dep_Trfase"/>
</dbReference>
<name>A0A397IY89_9GLOM</name>
<protein>
    <recommendedName>
        <fullName evidence="1">Aminotransferase class I/classII large domain-containing protein</fullName>
    </recommendedName>
</protein>
<dbReference type="InterPro" id="IPR015421">
    <property type="entry name" value="PyrdxlP-dep_Trfase_major"/>
</dbReference>
<dbReference type="PANTHER" id="PTHR43799:SF1">
    <property type="entry name" value="ASPARTATE AMINOTRANSFERASE"/>
    <property type="match status" value="1"/>
</dbReference>
<dbReference type="AlphaFoldDB" id="A0A397IY89"/>
<dbReference type="PANTHER" id="PTHR43799">
    <property type="entry name" value="AMINOTRANSFERASE, PUTATIVE-RELATED"/>
    <property type="match status" value="1"/>
</dbReference>
<sequence>MIENGKLNNNNSDGSNVWNTKLQQFHGGQDWKFLDNFKEDFSVTTNALGTPKTALEASREACYTCHHYPPANQEPSKTSLARFLWPDSYLRHKDRLLIGNGASELIDLVIRSAPKGPWKPGPWDIQYKEYQRSAENNGRVILHPQDKTKAMLTCIVNPCNPTGDYLIIEELKQWIIDNAEDGGFVVVDESMQPWLSSKFRSDSLTSQHDFINSLYETRKISIYIIHSWTKIWSCTGLRIGSVVCPTNKHCDSLKQIQIPWSVNSPALAFLDAVVKDNKYMEQTWEFTIRWREELVNRLKELSNSIVNFHNDENCKWIFYGKDFLSWVWIDMKSIKIAEDAVAKAKFAGVPVRSGNPGYNRPTYVRVAVREPSKVDILIKAWETLGIQ</sequence>
<dbReference type="InterPro" id="IPR015422">
    <property type="entry name" value="PyrdxlP-dep_Trfase_small"/>
</dbReference>
<keyword evidence="3" id="KW-1185">Reference proteome</keyword>
<evidence type="ECO:0000313" key="3">
    <source>
        <dbReference type="Proteomes" id="UP000266861"/>
    </source>
</evidence>
<dbReference type="Gene3D" id="3.90.1150.10">
    <property type="entry name" value="Aspartate Aminotransferase, domain 1"/>
    <property type="match status" value="1"/>
</dbReference>
<dbReference type="EMBL" id="PQFF01000135">
    <property type="protein sequence ID" value="RHZ79562.1"/>
    <property type="molecule type" value="Genomic_DNA"/>
</dbReference>
<dbReference type="GO" id="GO:0030170">
    <property type="term" value="F:pyridoxal phosphate binding"/>
    <property type="evidence" value="ECO:0007669"/>
    <property type="project" value="InterPro"/>
</dbReference>
<evidence type="ECO:0000313" key="2">
    <source>
        <dbReference type="EMBL" id="RHZ79562.1"/>
    </source>
</evidence>
<dbReference type="SUPFAM" id="SSF53383">
    <property type="entry name" value="PLP-dependent transferases"/>
    <property type="match status" value="1"/>
</dbReference>